<dbReference type="AlphaFoldDB" id="A0A518GZ65"/>
<keyword evidence="2" id="KW-0812">Transmembrane</keyword>
<accession>A0A518GZ65</accession>
<dbReference type="KEGG" id="tpla:ElP_17750"/>
<dbReference type="RefSeq" id="WP_145268369.1">
    <property type="nucleotide sequence ID" value="NZ_CP036426.1"/>
</dbReference>
<evidence type="ECO:0000313" key="4">
    <source>
        <dbReference type="Proteomes" id="UP000317835"/>
    </source>
</evidence>
<feature type="transmembrane region" description="Helical" evidence="2">
    <location>
        <begin position="21"/>
        <end position="40"/>
    </location>
</feature>
<gene>
    <name evidence="3" type="ORF">ElP_17750</name>
</gene>
<feature type="transmembrane region" description="Helical" evidence="2">
    <location>
        <begin position="60"/>
        <end position="83"/>
    </location>
</feature>
<evidence type="ECO:0008006" key="5">
    <source>
        <dbReference type="Google" id="ProtNLM"/>
    </source>
</evidence>
<keyword evidence="2" id="KW-1133">Transmembrane helix</keyword>
<evidence type="ECO:0000313" key="3">
    <source>
        <dbReference type="EMBL" id="QDV33895.1"/>
    </source>
</evidence>
<evidence type="ECO:0000256" key="2">
    <source>
        <dbReference type="SAM" id="Phobius"/>
    </source>
</evidence>
<keyword evidence="2" id="KW-0472">Membrane</keyword>
<proteinExistence type="predicted"/>
<dbReference type="EMBL" id="CP036426">
    <property type="protein sequence ID" value="QDV33895.1"/>
    <property type="molecule type" value="Genomic_DNA"/>
</dbReference>
<reference evidence="3 4" key="1">
    <citation type="submission" date="2019-02" db="EMBL/GenBank/DDBJ databases">
        <title>Deep-cultivation of Planctomycetes and their phenomic and genomic characterization uncovers novel biology.</title>
        <authorList>
            <person name="Wiegand S."/>
            <person name="Jogler M."/>
            <person name="Boedeker C."/>
            <person name="Pinto D."/>
            <person name="Vollmers J."/>
            <person name="Rivas-Marin E."/>
            <person name="Kohn T."/>
            <person name="Peeters S.H."/>
            <person name="Heuer A."/>
            <person name="Rast P."/>
            <person name="Oberbeckmann S."/>
            <person name="Bunk B."/>
            <person name="Jeske O."/>
            <person name="Meyerdierks A."/>
            <person name="Storesund J.E."/>
            <person name="Kallscheuer N."/>
            <person name="Luecker S."/>
            <person name="Lage O.M."/>
            <person name="Pohl T."/>
            <person name="Merkel B.J."/>
            <person name="Hornburger P."/>
            <person name="Mueller R.-W."/>
            <person name="Bruemmer F."/>
            <person name="Labrenz M."/>
            <person name="Spormann A.M."/>
            <person name="Op den Camp H."/>
            <person name="Overmann J."/>
            <person name="Amann R."/>
            <person name="Jetten M.S.M."/>
            <person name="Mascher T."/>
            <person name="Medema M.H."/>
            <person name="Devos D.P."/>
            <person name="Kaster A.-K."/>
            <person name="Ovreas L."/>
            <person name="Rohde M."/>
            <person name="Galperin M.Y."/>
            <person name="Jogler C."/>
        </authorList>
    </citation>
    <scope>NUCLEOTIDE SEQUENCE [LARGE SCALE GENOMIC DNA]</scope>
    <source>
        <strain evidence="3 4">ElP</strain>
    </source>
</reference>
<protein>
    <recommendedName>
        <fullName evidence="5">Lipopolysaccharide assembly protein A domain-containing protein</fullName>
    </recommendedName>
</protein>
<dbReference type="OrthoDB" id="280673at2"/>
<sequence length="128" mass="13687">MTSPYRRRKPSLIRNLWIYRHLVAVAFVLGVLLWFVVINGQSVQVTFPFGLGTLTSSTGILILLSAMAGALLAMLAMGVLVALRRLKAGAGMADVEKEAGVFDDDLPPSDYAANAPEGLDDAPWSGGR</sequence>
<name>A0A518GZ65_9BACT</name>
<keyword evidence="4" id="KW-1185">Reference proteome</keyword>
<feature type="region of interest" description="Disordered" evidence="1">
    <location>
        <begin position="101"/>
        <end position="128"/>
    </location>
</feature>
<dbReference type="Proteomes" id="UP000317835">
    <property type="component" value="Chromosome"/>
</dbReference>
<organism evidence="3 4">
    <name type="scientific">Tautonia plasticadhaerens</name>
    <dbReference type="NCBI Taxonomy" id="2527974"/>
    <lineage>
        <taxon>Bacteria</taxon>
        <taxon>Pseudomonadati</taxon>
        <taxon>Planctomycetota</taxon>
        <taxon>Planctomycetia</taxon>
        <taxon>Isosphaerales</taxon>
        <taxon>Isosphaeraceae</taxon>
        <taxon>Tautonia</taxon>
    </lineage>
</organism>
<evidence type="ECO:0000256" key="1">
    <source>
        <dbReference type="SAM" id="MobiDB-lite"/>
    </source>
</evidence>